<dbReference type="PROSITE" id="PS51257">
    <property type="entry name" value="PROKAR_LIPOPROTEIN"/>
    <property type="match status" value="1"/>
</dbReference>
<dbReference type="InterPro" id="IPR006059">
    <property type="entry name" value="SBP"/>
</dbReference>
<dbReference type="Proteomes" id="UP000199413">
    <property type="component" value="Unassembled WGS sequence"/>
</dbReference>
<dbReference type="PANTHER" id="PTHR43649:SF12">
    <property type="entry name" value="DIACETYLCHITOBIOSE BINDING PROTEIN DASA"/>
    <property type="match status" value="1"/>
</dbReference>
<dbReference type="Gene3D" id="3.40.190.10">
    <property type="entry name" value="Periplasmic binding protein-like II"/>
    <property type="match status" value="1"/>
</dbReference>
<dbReference type="PANTHER" id="PTHR43649">
    <property type="entry name" value="ARABINOSE-BINDING PROTEIN-RELATED"/>
    <property type="match status" value="1"/>
</dbReference>
<feature type="chain" id="PRO_5008745587" evidence="1">
    <location>
        <begin position="26"/>
        <end position="427"/>
    </location>
</feature>
<dbReference type="RefSeq" id="WP_091342111.1">
    <property type="nucleotide sequence ID" value="NZ_FMHV01000002.1"/>
</dbReference>
<keyword evidence="1" id="KW-0732">Signal</keyword>
<evidence type="ECO:0000256" key="1">
    <source>
        <dbReference type="SAM" id="SignalP"/>
    </source>
</evidence>
<evidence type="ECO:0000313" key="3">
    <source>
        <dbReference type="Proteomes" id="UP000199413"/>
    </source>
</evidence>
<evidence type="ECO:0000313" key="2">
    <source>
        <dbReference type="EMBL" id="SCL26620.1"/>
    </source>
</evidence>
<dbReference type="SUPFAM" id="SSF53850">
    <property type="entry name" value="Periplasmic binding protein-like II"/>
    <property type="match status" value="1"/>
</dbReference>
<keyword evidence="3" id="KW-1185">Reference proteome</keyword>
<dbReference type="InterPro" id="IPR050490">
    <property type="entry name" value="Bact_solute-bd_prot1"/>
</dbReference>
<dbReference type="EMBL" id="FMHV01000002">
    <property type="protein sequence ID" value="SCL26620.1"/>
    <property type="molecule type" value="Genomic_DNA"/>
</dbReference>
<protein>
    <submittedName>
        <fullName evidence="2">Putative chitobiose transport system substrate-binding protein</fullName>
    </submittedName>
</protein>
<accession>A0A1C6SAX2</accession>
<sequence>MRVTSLLARALAAGLALGLATGCVAGTEKDKSSTNSTELEFWTINLKKNFESYITGLIDGFKKQHPDAKLTWVDVPGNEVKPKLLAAVAAGKAPDVVNLTNVDLEEFIPSLTDLSPYVTDEQQKAYVPNLLEPLKPDGKLIGLPWYNGGAPVSIYNSELVSKAGLDVNNPPKTFTEALQWATKLHQATPKVYGMNGIPDVSVMQAEGVPMLSADRTKAAFNTPEAKAILSAWKDAYAKGGLAPGTTVKDDRQYPQTLDNQQVAFSAGGLPFQLKNIEKNAPDVFKKLKLAPGATGAAGTYVLPDQQTFVVPKGAKNPKLAAEFGLYLTNAENQTAFCKLVAIYPSTVESLKDPQFSTFQPGNLHDEARKLVADELPKLQLGFLGTGKDDKLTERWRENVRAMLTGTKSPDQALADAEKEWNTILAAK</sequence>
<organism evidence="2 3">
    <name type="scientific">Micromonospora rhizosphaerae</name>
    <dbReference type="NCBI Taxonomy" id="568872"/>
    <lineage>
        <taxon>Bacteria</taxon>
        <taxon>Bacillati</taxon>
        <taxon>Actinomycetota</taxon>
        <taxon>Actinomycetes</taxon>
        <taxon>Micromonosporales</taxon>
        <taxon>Micromonosporaceae</taxon>
        <taxon>Micromonospora</taxon>
    </lineage>
</organism>
<feature type="signal peptide" evidence="1">
    <location>
        <begin position="1"/>
        <end position="25"/>
    </location>
</feature>
<gene>
    <name evidence="2" type="ORF">GA0070624_3342</name>
</gene>
<reference evidence="3" key="1">
    <citation type="submission" date="2016-06" db="EMBL/GenBank/DDBJ databases">
        <authorList>
            <person name="Varghese N."/>
            <person name="Submissions Spin"/>
        </authorList>
    </citation>
    <scope>NUCLEOTIDE SEQUENCE [LARGE SCALE GENOMIC DNA]</scope>
    <source>
        <strain evidence="3">DSM 45431</strain>
    </source>
</reference>
<name>A0A1C6SAX2_9ACTN</name>
<dbReference type="AlphaFoldDB" id="A0A1C6SAX2"/>
<dbReference type="STRING" id="568872.GA0070624_3342"/>
<dbReference type="OrthoDB" id="8317736at2"/>
<proteinExistence type="predicted"/>
<dbReference type="Pfam" id="PF01547">
    <property type="entry name" value="SBP_bac_1"/>
    <property type="match status" value="1"/>
</dbReference>